<dbReference type="OrthoDB" id="60955at2759"/>
<comment type="similarity">
    <text evidence="1">Belongs to the WD repeat RTC1 family.</text>
</comment>
<feature type="domain" description="RING-type" evidence="11">
    <location>
        <begin position="922"/>
        <end position="961"/>
    </location>
</feature>
<evidence type="ECO:0000256" key="2">
    <source>
        <dbReference type="ARBA" id="ARBA00015098"/>
    </source>
</evidence>
<dbReference type="Proteomes" id="UP000094389">
    <property type="component" value="Unassembled WGS sequence"/>
</dbReference>
<dbReference type="InterPro" id="IPR036322">
    <property type="entry name" value="WD40_repeat_dom_sf"/>
</dbReference>
<dbReference type="InterPro" id="IPR001680">
    <property type="entry name" value="WD40_rpt"/>
</dbReference>
<evidence type="ECO:0000256" key="6">
    <source>
        <dbReference type="ARBA" id="ARBA00022771"/>
    </source>
</evidence>
<dbReference type="SMART" id="SM00320">
    <property type="entry name" value="WD40"/>
    <property type="match status" value="4"/>
</dbReference>
<dbReference type="PANTHER" id="PTHR46200:SF1">
    <property type="entry name" value="GATOR COMPLEX PROTEIN WDR24"/>
    <property type="match status" value="1"/>
</dbReference>
<evidence type="ECO:0000256" key="7">
    <source>
        <dbReference type="ARBA" id="ARBA00022833"/>
    </source>
</evidence>
<feature type="compositionally biased region" description="Low complexity" evidence="10">
    <location>
        <begin position="35"/>
        <end position="46"/>
    </location>
</feature>
<dbReference type="EMBL" id="KV453927">
    <property type="protein sequence ID" value="ODV74603.1"/>
    <property type="molecule type" value="Genomic_DNA"/>
</dbReference>
<reference evidence="12 13" key="1">
    <citation type="journal article" date="2016" name="Proc. Natl. Acad. Sci. U.S.A.">
        <title>Comparative genomics of biotechnologically important yeasts.</title>
        <authorList>
            <person name="Riley R."/>
            <person name="Haridas S."/>
            <person name="Wolfe K.H."/>
            <person name="Lopes M.R."/>
            <person name="Hittinger C.T."/>
            <person name="Goeker M."/>
            <person name="Salamov A.A."/>
            <person name="Wisecaver J.H."/>
            <person name="Long T.M."/>
            <person name="Calvey C.H."/>
            <person name="Aerts A.L."/>
            <person name="Barry K.W."/>
            <person name="Choi C."/>
            <person name="Clum A."/>
            <person name="Coughlan A.Y."/>
            <person name="Deshpande S."/>
            <person name="Douglass A.P."/>
            <person name="Hanson S.J."/>
            <person name="Klenk H.-P."/>
            <person name="LaButti K.M."/>
            <person name="Lapidus A."/>
            <person name="Lindquist E.A."/>
            <person name="Lipzen A.M."/>
            <person name="Meier-Kolthoff J.P."/>
            <person name="Ohm R.A."/>
            <person name="Otillar R.P."/>
            <person name="Pangilinan J.L."/>
            <person name="Peng Y."/>
            <person name="Rokas A."/>
            <person name="Rosa C.A."/>
            <person name="Scheuner C."/>
            <person name="Sibirny A.A."/>
            <person name="Slot J.C."/>
            <person name="Stielow J.B."/>
            <person name="Sun H."/>
            <person name="Kurtzman C.P."/>
            <person name="Blackwell M."/>
            <person name="Grigoriev I.V."/>
            <person name="Jeffries T.W."/>
        </authorList>
    </citation>
    <scope>NUCLEOTIDE SEQUENCE [LARGE SCALE GENOMIC DNA]</scope>
    <source>
        <strain evidence="13">ATCC 18201 / CBS 1600 / BCRC 20928 / JCM 3617 / NBRC 0987 / NRRL Y-1542</strain>
    </source>
</reference>
<keyword evidence="4" id="KW-0479">Metal-binding</keyword>
<dbReference type="AlphaFoldDB" id="A0A1E4S576"/>
<dbReference type="InterPro" id="IPR001841">
    <property type="entry name" value="Znf_RING"/>
</dbReference>
<dbReference type="GO" id="GO:0016239">
    <property type="term" value="P:positive regulation of macroautophagy"/>
    <property type="evidence" value="ECO:0007669"/>
    <property type="project" value="TreeGrafter"/>
</dbReference>
<feature type="repeat" description="WD" evidence="9">
    <location>
        <begin position="176"/>
        <end position="218"/>
    </location>
</feature>
<protein>
    <recommendedName>
        <fullName evidence="2">Restriction of telomere capping protein 1</fullName>
    </recommendedName>
</protein>
<evidence type="ECO:0000259" key="11">
    <source>
        <dbReference type="PROSITE" id="PS50089"/>
    </source>
</evidence>
<dbReference type="STRING" id="983966.A0A1E4S576"/>
<evidence type="ECO:0000256" key="1">
    <source>
        <dbReference type="ARBA" id="ARBA00008863"/>
    </source>
</evidence>
<evidence type="ECO:0000256" key="5">
    <source>
        <dbReference type="ARBA" id="ARBA00022737"/>
    </source>
</evidence>
<evidence type="ECO:0000256" key="4">
    <source>
        <dbReference type="ARBA" id="ARBA00022723"/>
    </source>
</evidence>
<evidence type="ECO:0000313" key="13">
    <source>
        <dbReference type="Proteomes" id="UP000094389"/>
    </source>
</evidence>
<feature type="region of interest" description="Disordered" evidence="10">
    <location>
        <begin position="643"/>
        <end position="663"/>
    </location>
</feature>
<dbReference type="PROSITE" id="PS50294">
    <property type="entry name" value="WD_REPEATS_REGION"/>
    <property type="match status" value="2"/>
</dbReference>
<keyword evidence="6 8" id="KW-0863">Zinc-finger</keyword>
<sequence length="964" mass="107672">MSWDKGTDQQVSPYTGRPSNSLARLAFNIYGTSGGTTPSGISRTPSYHNRQSSPPNATPPKGVSPVYDVGANDITTVRYKSNSELIGLCKLNTDSDHVVMAGKTTLQIYRVGTTVVPIDELLTNSFYMKNKKAFGTILDVKCGHRNYNKYVAASTTTGSILIFNTTAKSNKLLFKYSDQTRAINTLSFSQLDPHLLLSGSQDGAVKLWDLRASKGKPTLTIQPGSDAVRSIQFSPFHNKKFAAISDSGVILKWDLRLPTQFEKKLNAHTGPGLCIEWHPEFDYLVSAGRDKQVQIWNMNSDTRVPEHVIYSANPVSKVTWRPTVSNSITGAEVAMSFLNNDMAVQIYSLKRKYIPLYTIESHTAQITGLSFKDERFLMTCSKDKFFCKEDLALYPHTIDNLSLTSVSWTPNNDIMFIDQQKKKFETDRESDTQQSGVSYPQPSTSPSSNPSALTNTPYMSYNTSPRPGMSRSSSVRPSLIRGQSGNLNLHHTTPVMNPTAIPVTLPIMKNKDALKYLAENYVIDPSEDLVASCVKNAATASEVGNYRDAQTWNVIKESLLWERQLDQELIYDVPEVVHGDGESLHSDLTSEKYQYSTSASTNYGKSPSLSDLSEFNSLNSKEHHFVTREHRLSIIKSIKSKSSITDIQESESEDPDHGKTVTREDVLRWADTLKTKPSDTAASGDDTLNKDENEVAVEFTEAATKPVALHHRKRSIRESMLDIADSNSAQSRSPTYSLMSSMSAASIKPLNAPLAPILSKQSLSKQNSHMSELTKQLTGQKTDHEKVTVGGRLLPPFVPRQMIRKSVEFSSGQGDLIMSCTLLLLFNDRYKILPEVMMKNSLFEYLQFLQRMTFWVPLANILQITEYDEFKQMSSNSTTVRRFCSKCGVLVVNEKTKEKYLKDDQVNFGAWFCEQCGCRSKCIYCNEPLKGLNIFRLKCGHNGHFGCFKSWMFDEGMSCCPGGC</sequence>
<dbReference type="GO" id="GO:0005774">
    <property type="term" value="C:vacuolar membrane"/>
    <property type="evidence" value="ECO:0007669"/>
    <property type="project" value="TreeGrafter"/>
</dbReference>
<dbReference type="GeneID" id="30988866"/>
<dbReference type="InterPro" id="IPR037590">
    <property type="entry name" value="WDR24"/>
</dbReference>
<dbReference type="CDD" id="cd16488">
    <property type="entry name" value="mRING-H2-C3H3C2_Mio-like"/>
    <property type="match status" value="1"/>
</dbReference>
<proteinExistence type="inferred from homology"/>
<dbReference type="PANTHER" id="PTHR46200">
    <property type="entry name" value="GATOR COMPLEX PROTEIN WDR24"/>
    <property type="match status" value="1"/>
</dbReference>
<evidence type="ECO:0000256" key="10">
    <source>
        <dbReference type="SAM" id="MobiDB-lite"/>
    </source>
</evidence>
<evidence type="ECO:0000256" key="9">
    <source>
        <dbReference type="PROSITE-ProRule" id="PRU00221"/>
    </source>
</evidence>
<keyword evidence="7" id="KW-0862">Zinc</keyword>
<dbReference type="OMA" id="GRDGKCC"/>
<dbReference type="RefSeq" id="XP_020071642.1">
    <property type="nucleotide sequence ID" value="XM_020214470.1"/>
</dbReference>
<evidence type="ECO:0000256" key="8">
    <source>
        <dbReference type="PROSITE-ProRule" id="PRU00175"/>
    </source>
</evidence>
<dbReference type="InterPro" id="IPR015943">
    <property type="entry name" value="WD40/YVTN_repeat-like_dom_sf"/>
</dbReference>
<feature type="repeat" description="WD" evidence="9">
    <location>
        <begin position="265"/>
        <end position="306"/>
    </location>
</feature>
<dbReference type="GO" id="GO:1904263">
    <property type="term" value="P:positive regulation of TORC1 signaling"/>
    <property type="evidence" value="ECO:0007669"/>
    <property type="project" value="TreeGrafter"/>
</dbReference>
<evidence type="ECO:0000313" key="12">
    <source>
        <dbReference type="EMBL" id="ODV74603.1"/>
    </source>
</evidence>
<dbReference type="Pfam" id="PF00400">
    <property type="entry name" value="WD40"/>
    <property type="match status" value="2"/>
</dbReference>
<evidence type="ECO:0000256" key="3">
    <source>
        <dbReference type="ARBA" id="ARBA00022574"/>
    </source>
</evidence>
<feature type="compositionally biased region" description="Low complexity" evidence="10">
    <location>
        <begin position="438"/>
        <end position="451"/>
    </location>
</feature>
<gene>
    <name evidence="12" type="ORF">CYBJADRAFT_166402</name>
</gene>
<dbReference type="InterPro" id="IPR019775">
    <property type="entry name" value="WD40_repeat_CS"/>
</dbReference>
<feature type="compositionally biased region" description="Basic and acidic residues" evidence="10">
    <location>
        <begin position="422"/>
        <end position="431"/>
    </location>
</feature>
<dbReference type="PROSITE" id="PS50082">
    <property type="entry name" value="WD_REPEATS_2"/>
    <property type="match status" value="2"/>
</dbReference>
<name>A0A1E4S576_CYBJN</name>
<dbReference type="GO" id="GO:0008270">
    <property type="term" value="F:zinc ion binding"/>
    <property type="evidence" value="ECO:0007669"/>
    <property type="project" value="UniProtKB-KW"/>
</dbReference>
<keyword evidence="13" id="KW-1185">Reference proteome</keyword>
<feature type="region of interest" description="Disordered" evidence="10">
    <location>
        <begin position="422"/>
        <end position="477"/>
    </location>
</feature>
<dbReference type="PROSITE" id="PS00678">
    <property type="entry name" value="WD_REPEATS_1"/>
    <property type="match status" value="2"/>
</dbReference>
<feature type="compositionally biased region" description="Polar residues" evidence="10">
    <location>
        <begin position="452"/>
        <end position="477"/>
    </location>
</feature>
<dbReference type="GO" id="GO:0061700">
    <property type="term" value="C:GATOR2 complex"/>
    <property type="evidence" value="ECO:0007669"/>
    <property type="project" value="TreeGrafter"/>
</dbReference>
<accession>A0A1E4S576</accession>
<dbReference type="GO" id="GO:0005829">
    <property type="term" value="C:cytosol"/>
    <property type="evidence" value="ECO:0007669"/>
    <property type="project" value="TreeGrafter"/>
</dbReference>
<feature type="region of interest" description="Disordered" evidence="10">
    <location>
        <begin position="34"/>
        <end position="65"/>
    </location>
</feature>
<dbReference type="Gene3D" id="2.130.10.10">
    <property type="entry name" value="YVTN repeat-like/Quinoprotein amine dehydrogenase"/>
    <property type="match status" value="2"/>
</dbReference>
<keyword evidence="3 9" id="KW-0853">WD repeat</keyword>
<dbReference type="SUPFAM" id="SSF50978">
    <property type="entry name" value="WD40 repeat-like"/>
    <property type="match status" value="1"/>
</dbReference>
<dbReference type="PROSITE" id="PS50089">
    <property type="entry name" value="ZF_RING_2"/>
    <property type="match status" value="1"/>
</dbReference>
<organism evidence="12 13">
    <name type="scientific">Cyberlindnera jadinii (strain ATCC 18201 / CBS 1600 / BCRC 20928 / JCM 3617 / NBRC 0987 / NRRL Y-1542)</name>
    <name type="common">Torula yeast</name>
    <name type="synonym">Candida utilis</name>
    <dbReference type="NCBI Taxonomy" id="983966"/>
    <lineage>
        <taxon>Eukaryota</taxon>
        <taxon>Fungi</taxon>
        <taxon>Dikarya</taxon>
        <taxon>Ascomycota</taxon>
        <taxon>Saccharomycotina</taxon>
        <taxon>Saccharomycetes</taxon>
        <taxon>Phaffomycetales</taxon>
        <taxon>Phaffomycetaceae</taxon>
        <taxon>Cyberlindnera</taxon>
    </lineage>
</organism>
<keyword evidence="5" id="KW-0677">Repeat</keyword>